<proteinExistence type="predicted"/>
<evidence type="ECO:0000313" key="1">
    <source>
        <dbReference type="EMBL" id="MVN21355.1"/>
    </source>
</evidence>
<dbReference type="AlphaFoldDB" id="A0A7K1SVK7"/>
<comment type="caution">
    <text evidence="1">The sequence shown here is derived from an EMBL/GenBank/DDBJ whole genome shotgun (WGS) entry which is preliminary data.</text>
</comment>
<dbReference type="RefSeq" id="WP_157565608.1">
    <property type="nucleotide sequence ID" value="NZ_WPIK01000005.1"/>
</dbReference>
<evidence type="ECO:0000313" key="2">
    <source>
        <dbReference type="Proteomes" id="UP000462014"/>
    </source>
</evidence>
<accession>A0A7K1SVK7</accession>
<name>A0A7K1SVK7_9SPHI</name>
<keyword evidence="2" id="KW-1185">Reference proteome</keyword>
<sequence length="80" mass="9431">MRVILENFNEKHIGLLKEMADILKFRFTKLDHSSPEVLPAYPAISESEEKEMTLFAMQASEQSMANVWDKEEDDYWNSYL</sequence>
<reference evidence="1 2" key="1">
    <citation type="submission" date="2019-12" db="EMBL/GenBank/DDBJ databases">
        <title>Mucilaginibacter sp. HMF7410 genome sequencing and assembly.</title>
        <authorList>
            <person name="Kang H."/>
            <person name="Cha I."/>
            <person name="Kim H."/>
            <person name="Joh K."/>
        </authorList>
    </citation>
    <scope>NUCLEOTIDE SEQUENCE [LARGE SCALE GENOMIC DNA]</scope>
    <source>
        <strain evidence="1 2">HMF7410</strain>
    </source>
</reference>
<dbReference type="Proteomes" id="UP000462014">
    <property type="component" value="Unassembled WGS sequence"/>
</dbReference>
<organism evidence="1 2">
    <name type="scientific">Mucilaginibacter arboris</name>
    <dbReference type="NCBI Taxonomy" id="2682090"/>
    <lineage>
        <taxon>Bacteria</taxon>
        <taxon>Pseudomonadati</taxon>
        <taxon>Bacteroidota</taxon>
        <taxon>Sphingobacteriia</taxon>
        <taxon>Sphingobacteriales</taxon>
        <taxon>Sphingobacteriaceae</taxon>
        <taxon>Mucilaginibacter</taxon>
    </lineage>
</organism>
<gene>
    <name evidence="1" type="ORF">GO621_07375</name>
</gene>
<dbReference type="EMBL" id="WPIK01000005">
    <property type="protein sequence ID" value="MVN21355.1"/>
    <property type="molecule type" value="Genomic_DNA"/>
</dbReference>
<protein>
    <submittedName>
        <fullName evidence="1">Uncharacterized protein</fullName>
    </submittedName>
</protein>